<dbReference type="Proteomes" id="UP000011750">
    <property type="component" value="Chromosome A03"/>
</dbReference>
<dbReference type="OMA" id="MAFHLSE"/>
<gene>
    <name evidence="5" type="ORF">BRAA03T14275Z</name>
    <name evidence="4" type="ORF">BRAPAZ1V2_A03P52440.2</name>
</gene>
<feature type="repeat" description="PPR" evidence="3">
    <location>
        <begin position="139"/>
        <end position="173"/>
    </location>
</feature>
<evidence type="ECO:0000256" key="2">
    <source>
        <dbReference type="ARBA" id="ARBA00022737"/>
    </source>
</evidence>
<sequence length="196" mass="22528">MSSLTYDPKLTQDCLRFISTKPLTRLASPSDYTTRKRKLEKAFTFMDEMAKRGLKPNNHTYSILIRGMFDLNKVEEAIQLWGSWKRNEGQKLFDEMMSKNVQPDSVVYNHLIKAYCRSGRLSMAFHLSEDMRIKGISPNCATYTSLIKGLSVISLVEEAKLLLEEMKEEGLEPNVFHYTALIDGYAFKESIVTSKH</sequence>
<protein>
    <recommendedName>
        <fullName evidence="8">Pentacotripeptide-repeat region of PRORP domain-containing protein</fullName>
    </recommendedName>
</protein>
<reference evidence="5" key="3">
    <citation type="submission" date="2018-11" db="EMBL/GenBank/DDBJ databases">
        <authorList>
            <consortium name="Genoscope - CEA"/>
            <person name="William W."/>
        </authorList>
    </citation>
    <scope>NUCLEOTIDE SEQUENCE</scope>
</reference>
<dbReference type="Gramene" id="A03p52440.2_BraZ1">
    <property type="protein sequence ID" value="A03p52440.2_BraZ1.CDS"/>
    <property type="gene ID" value="A03g52440.2_BraZ1"/>
</dbReference>
<comment type="similarity">
    <text evidence="1">Belongs to the PPR family. P subfamily.</text>
</comment>
<evidence type="ECO:0008006" key="8">
    <source>
        <dbReference type="Google" id="ProtNLM"/>
    </source>
</evidence>
<name>A0A3P5ZS22_BRACM</name>
<keyword evidence="7" id="KW-1185">Reference proteome</keyword>
<dbReference type="PANTHER" id="PTHR47939:SF13">
    <property type="entry name" value="OS03G0201400 PROTEIN"/>
    <property type="match status" value="1"/>
</dbReference>
<dbReference type="Proteomes" id="UP000694005">
    <property type="component" value="Chromosome A03"/>
</dbReference>
<evidence type="ECO:0000313" key="4">
    <source>
        <dbReference type="EMBL" id="CAG7883901.1"/>
    </source>
</evidence>
<dbReference type="InterPro" id="IPR050667">
    <property type="entry name" value="PPR-containing_protein"/>
</dbReference>
<dbReference type="STRING" id="51351.M4D7T6"/>
<reference evidence="6" key="4">
    <citation type="submission" date="2023-03" db="UniProtKB">
        <authorList>
            <consortium name="EnsemblPlants"/>
        </authorList>
    </citation>
    <scope>IDENTIFICATION</scope>
    <source>
        <strain evidence="6">cv. Chiifu-401-42</strain>
    </source>
</reference>
<dbReference type="AlphaFoldDB" id="A0A3P5ZS22"/>
<reference evidence="7" key="1">
    <citation type="journal article" date="2011" name="Nat. Genet.">
        <title>The genome of the mesopolyploid crop species Brassica rapa.</title>
        <authorList>
            <consortium name="Brassica rapa Genome Sequencing Project Consortium"/>
            <person name="Wang X."/>
            <person name="Wang H."/>
            <person name="Wang J."/>
            <person name="Sun R."/>
            <person name="Wu J."/>
            <person name="Liu S."/>
            <person name="Bai Y."/>
            <person name="Mun J.H."/>
            <person name="Bancroft I."/>
            <person name="Cheng F."/>
            <person name="Huang S."/>
            <person name="Li X."/>
            <person name="Hua W."/>
            <person name="Wang J."/>
            <person name="Wang X."/>
            <person name="Freeling M."/>
            <person name="Pires J.C."/>
            <person name="Paterson A.H."/>
            <person name="Chalhoub B."/>
            <person name="Wang B."/>
            <person name="Hayward A."/>
            <person name="Sharpe A.G."/>
            <person name="Park B.S."/>
            <person name="Weisshaar B."/>
            <person name="Liu B."/>
            <person name="Li B."/>
            <person name="Liu B."/>
            <person name="Tong C."/>
            <person name="Song C."/>
            <person name="Duran C."/>
            <person name="Peng C."/>
            <person name="Geng C."/>
            <person name="Koh C."/>
            <person name="Lin C."/>
            <person name="Edwards D."/>
            <person name="Mu D."/>
            <person name="Shen D."/>
            <person name="Soumpourou E."/>
            <person name="Li F."/>
            <person name="Fraser F."/>
            <person name="Conant G."/>
            <person name="Lassalle G."/>
            <person name="King G.J."/>
            <person name="Bonnema G."/>
            <person name="Tang H."/>
            <person name="Wang H."/>
            <person name="Belcram H."/>
            <person name="Zhou H."/>
            <person name="Hirakawa H."/>
            <person name="Abe H."/>
            <person name="Guo H."/>
            <person name="Wang H."/>
            <person name="Jin H."/>
            <person name="Parkin I.A."/>
            <person name="Batley J."/>
            <person name="Kim J.S."/>
            <person name="Just J."/>
            <person name="Li J."/>
            <person name="Xu J."/>
            <person name="Deng J."/>
            <person name="Kim J.A."/>
            <person name="Li J."/>
            <person name="Yu J."/>
            <person name="Meng J."/>
            <person name="Wang J."/>
            <person name="Min J."/>
            <person name="Poulain J."/>
            <person name="Wang J."/>
            <person name="Hatakeyama K."/>
            <person name="Wu K."/>
            <person name="Wang L."/>
            <person name="Fang L."/>
            <person name="Trick M."/>
            <person name="Links M.G."/>
            <person name="Zhao M."/>
            <person name="Jin M."/>
            <person name="Ramchiary N."/>
            <person name="Drou N."/>
            <person name="Berkman P.J."/>
            <person name="Cai Q."/>
            <person name="Huang Q."/>
            <person name="Li R."/>
            <person name="Tabata S."/>
            <person name="Cheng S."/>
            <person name="Zhang S."/>
            <person name="Zhang S."/>
            <person name="Huang S."/>
            <person name="Sato S."/>
            <person name="Sun S."/>
            <person name="Kwon S.J."/>
            <person name="Choi S.R."/>
            <person name="Lee T.H."/>
            <person name="Fan W."/>
            <person name="Zhao X."/>
            <person name="Tan X."/>
            <person name="Xu X."/>
            <person name="Wang Y."/>
            <person name="Qiu Y."/>
            <person name="Yin Y."/>
            <person name="Li Y."/>
            <person name="Du Y."/>
            <person name="Liao Y."/>
            <person name="Lim Y."/>
            <person name="Narusaka Y."/>
            <person name="Wang Y."/>
            <person name="Wang Z."/>
            <person name="Li Z."/>
            <person name="Wang Z."/>
            <person name="Xiong Z."/>
            <person name="Zhang Z."/>
        </authorList>
    </citation>
    <scope>NUCLEOTIDE SEQUENCE [LARGE SCALE GENOMIC DNA]</scope>
    <source>
        <strain evidence="7">cv. Chiifu-401-42</strain>
    </source>
</reference>
<organism evidence="5">
    <name type="scientific">Brassica campestris</name>
    <name type="common">Field mustard</name>
    <dbReference type="NCBI Taxonomy" id="3711"/>
    <lineage>
        <taxon>Eukaryota</taxon>
        <taxon>Viridiplantae</taxon>
        <taxon>Streptophyta</taxon>
        <taxon>Embryophyta</taxon>
        <taxon>Tracheophyta</taxon>
        <taxon>Spermatophyta</taxon>
        <taxon>Magnoliopsida</taxon>
        <taxon>eudicotyledons</taxon>
        <taxon>Gunneridae</taxon>
        <taxon>Pentapetalae</taxon>
        <taxon>rosids</taxon>
        <taxon>malvids</taxon>
        <taxon>Brassicales</taxon>
        <taxon>Brassicaceae</taxon>
        <taxon>Brassiceae</taxon>
        <taxon>Brassica</taxon>
    </lineage>
</organism>
<dbReference type="EMBL" id="LR031572">
    <property type="protein sequence ID" value="VDC83057.1"/>
    <property type="molecule type" value="Genomic_DNA"/>
</dbReference>
<accession>A0A3P5ZS22</accession>
<dbReference type="Pfam" id="PF13812">
    <property type="entry name" value="PPR_3"/>
    <property type="match status" value="1"/>
</dbReference>
<dbReference type="NCBIfam" id="TIGR00756">
    <property type="entry name" value="PPR"/>
    <property type="match status" value="3"/>
</dbReference>
<dbReference type="Gramene" id="Bra012546.1">
    <property type="protein sequence ID" value="Bra012546.1-P"/>
    <property type="gene ID" value="Bra012546"/>
</dbReference>
<dbReference type="HOGENOM" id="CLU_002706_49_7_1"/>
<evidence type="ECO:0000256" key="1">
    <source>
        <dbReference type="ARBA" id="ARBA00007626"/>
    </source>
</evidence>
<evidence type="ECO:0000256" key="3">
    <source>
        <dbReference type="PROSITE-ProRule" id="PRU00708"/>
    </source>
</evidence>
<feature type="repeat" description="PPR" evidence="3">
    <location>
        <begin position="104"/>
        <end position="138"/>
    </location>
</feature>
<accession>M4D7T6</accession>
<evidence type="ECO:0000313" key="6">
    <source>
        <dbReference type="EnsemblPlants" id="Bra012546.1-P"/>
    </source>
</evidence>
<dbReference type="eggNOG" id="KOG4197">
    <property type="taxonomic scope" value="Eukaryota"/>
</dbReference>
<keyword evidence="2" id="KW-0677">Repeat</keyword>
<dbReference type="PROSITE" id="PS51375">
    <property type="entry name" value="PPR"/>
    <property type="match status" value="2"/>
</dbReference>
<proteinExistence type="inferred from homology"/>
<dbReference type="Gene3D" id="1.25.40.10">
    <property type="entry name" value="Tetratricopeptide repeat domain"/>
    <property type="match status" value="2"/>
</dbReference>
<dbReference type="InterPro" id="IPR002885">
    <property type="entry name" value="PPR_rpt"/>
</dbReference>
<dbReference type="Pfam" id="PF13041">
    <property type="entry name" value="PPR_2"/>
    <property type="match status" value="2"/>
</dbReference>
<reference evidence="7" key="2">
    <citation type="journal article" date="2018" name="Hortic Res">
        <title>Improved Brassica rapa reference genome by single-molecule sequencing and chromosome conformation capture technologies.</title>
        <authorList>
            <person name="Zhang L."/>
            <person name="Cai X."/>
            <person name="Wu J."/>
            <person name="Liu M."/>
            <person name="Grob S."/>
            <person name="Cheng F."/>
            <person name="Liang J."/>
            <person name="Cai C."/>
            <person name="Liu Z."/>
            <person name="Liu B."/>
            <person name="Wang F."/>
            <person name="Li S."/>
            <person name="Liu F."/>
            <person name="Li X."/>
            <person name="Cheng L."/>
            <person name="Yang W."/>
            <person name="Li M.H."/>
            <person name="Grossniklaus U."/>
            <person name="Zheng H."/>
            <person name="Wang X."/>
        </authorList>
    </citation>
    <scope>NUCLEOTIDE SEQUENCE [LARGE SCALE GENOMIC DNA]</scope>
    <source>
        <strain evidence="7">cv. Chiifu-401-42</strain>
    </source>
</reference>
<dbReference type="PANTHER" id="PTHR47939">
    <property type="entry name" value="MEMBRANE-ASSOCIATED SALT-INDUCIBLE PROTEIN-LIKE"/>
    <property type="match status" value="1"/>
</dbReference>
<dbReference type="EnsemblPlants" id="Bra012546.1">
    <property type="protein sequence ID" value="Bra012546.1-P"/>
    <property type="gene ID" value="Bra012546"/>
</dbReference>
<dbReference type="InterPro" id="IPR011990">
    <property type="entry name" value="TPR-like_helical_dom_sf"/>
</dbReference>
<dbReference type="EMBL" id="LS974619">
    <property type="protein sequence ID" value="CAG7883901.1"/>
    <property type="molecule type" value="Genomic_DNA"/>
</dbReference>
<evidence type="ECO:0000313" key="7">
    <source>
        <dbReference type="Proteomes" id="UP000011750"/>
    </source>
</evidence>
<evidence type="ECO:0000313" key="5">
    <source>
        <dbReference type="EMBL" id="VDC83057.1"/>
    </source>
</evidence>